<organism evidence="1 2">
    <name type="scientific">Bacillus mycoides</name>
    <dbReference type="NCBI Taxonomy" id="1405"/>
    <lineage>
        <taxon>Bacteria</taxon>
        <taxon>Bacillati</taxon>
        <taxon>Bacillota</taxon>
        <taxon>Bacilli</taxon>
        <taxon>Bacillales</taxon>
        <taxon>Bacillaceae</taxon>
        <taxon>Bacillus</taxon>
        <taxon>Bacillus cereus group</taxon>
    </lineage>
</organism>
<evidence type="ECO:0000313" key="2">
    <source>
        <dbReference type="Proteomes" id="UP000256530"/>
    </source>
</evidence>
<evidence type="ECO:0008006" key="3">
    <source>
        <dbReference type="Google" id="ProtNLM"/>
    </source>
</evidence>
<evidence type="ECO:0000313" key="1">
    <source>
        <dbReference type="EMBL" id="REF33565.1"/>
    </source>
</evidence>
<name>A0A3D9V3L2_BACMY</name>
<dbReference type="AlphaFoldDB" id="A0A3D9V3L2"/>
<accession>A0A3D9V3L2</accession>
<feature type="non-terminal residue" evidence="1">
    <location>
        <position position="122"/>
    </location>
</feature>
<dbReference type="EMBL" id="QTTY01000012">
    <property type="protein sequence ID" value="REF33565.1"/>
    <property type="molecule type" value="Genomic_DNA"/>
</dbReference>
<gene>
    <name evidence="1" type="ORF">DET55_1121</name>
</gene>
<reference evidence="1 2" key="1">
    <citation type="submission" date="2018-08" db="EMBL/GenBank/DDBJ databases">
        <title>Freshwater and sediment microbial communities from various areas in North America, analyzing microbe dynamics in response to fracking.</title>
        <authorList>
            <person name="Lamendella R."/>
        </authorList>
    </citation>
    <scope>NUCLEOTIDE SEQUENCE [LARGE SCALE GENOMIC DNA]</scope>
    <source>
        <strain evidence="1 2">DB-1</strain>
    </source>
</reference>
<comment type="caution">
    <text evidence="1">The sequence shown here is derived from an EMBL/GenBank/DDBJ whole genome shotgun (WGS) entry which is preliminary data.</text>
</comment>
<proteinExistence type="predicted"/>
<dbReference type="Proteomes" id="UP000256530">
    <property type="component" value="Unassembled WGS sequence"/>
</dbReference>
<sequence length="122" mass="13854">MSQTLTVKVKLLPTKEQIRLLEQSSHEYIKVINTLILEMVEAKKSTKKSTKDIEANIPSAVKNQAIKDAKSLFATKVKKSKCKIIPILKRPVCVWNNQNYSFDSTHISIPFKVKGKSTRLKV</sequence>
<protein>
    <recommendedName>
        <fullName evidence="3">Transposase</fullName>
    </recommendedName>
</protein>